<dbReference type="STRING" id="1817867.A3F83_17070"/>
<comment type="caution">
    <text evidence="2">The sequence shown here is derived from an EMBL/GenBank/DDBJ whole genome shotgun (WGS) entry which is preliminary data.</text>
</comment>
<evidence type="ECO:0008006" key="4">
    <source>
        <dbReference type="Google" id="ProtNLM"/>
    </source>
</evidence>
<feature type="transmembrane region" description="Helical" evidence="1">
    <location>
        <begin position="44"/>
        <end position="64"/>
    </location>
</feature>
<dbReference type="AlphaFoldDB" id="A0A1F5Z1E1"/>
<proteinExistence type="predicted"/>
<gene>
    <name evidence="2" type="ORF">A3F83_17070</name>
</gene>
<dbReference type="EMBL" id="MFIX01000029">
    <property type="protein sequence ID" value="OGG06280.1"/>
    <property type="molecule type" value="Genomic_DNA"/>
</dbReference>
<reference evidence="2 3" key="1">
    <citation type="journal article" date="2016" name="Nat. Commun.">
        <title>Thousands of microbial genomes shed light on interconnected biogeochemical processes in an aquifer system.</title>
        <authorList>
            <person name="Anantharaman K."/>
            <person name="Brown C.T."/>
            <person name="Hug L.A."/>
            <person name="Sharon I."/>
            <person name="Castelle C.J."/>
            <person name="Probst A.J."/>
            <person name="Thomas B.C."/>
            <person name="Singh A."/>
            <person name="Wilkins M.J."/>
            <person name="Karaoz U."/>
            <person name="Brodie E.L."/>
            <person name="Williams K.H."/>
            <person name="Hubbard S.S."/>
            <person name="Banfield J.F."/>
        </authorList>
    </citation>
    <scope>NUCLEOTIDE SEQUENCE [LARGE SCALE GENOMIC DNA]</scope>
</reference>
<evidence type="ECO:0000313" key="2">
    <source>
        <dbReference type="EMBL" id="OGG06280.1"/>
    </source>
</evidence>
<keyword evidence="1" id="KW-1133">Transmembrane helix</keyword>
<accession>A0A1F5Z1E1</accession>
<name>A0A1F5Z1E1_9BACT</name>
<keyword evidence="1" id="KW-0472">Membrane</keyword>
<protein>
    <recommendedName>
        <fullName evidence="4">DUF3311 domain-containing protein</fullName>
    </recommendedName>
</protein>
<keyword evidence="1" id="KW-0812">Transmembrane</keyword>
<sequence>MDLPRKKALFRKLLLAFAVSFLLSNGPGLLLVNKPLLIAGMPLLYLWAAGWAAIQIGIILYAYFKLWRDEVEEEFETAGPDRSGEAK</sequence>
<evidence type="ECO:0000313" key="3">
    <source>
        <dbReference type="Proteomes" id="UP000179129"/>
    </source>
</evidence>
<organism evidence="2 3">
    <name type="scientific">Candidatus Glassbacteria bacterium RIFCSPLOWO2_12_FULL_58_11</name>
    <dbReference type="NCBI Taxonomy" id="1817867"/>
    <lineage>
        <taxon>Bacteria</taxon>
        <taxon>Candidatus Glassiibacteriota</taxon>
    </lineage>
</organism>
<evidence type="ECO:0000256" key="1">
    <source>
        <dbReference type="SAM" id="Phobius"/>
    </source>
</evidence>
<dbReference type="Proteomes" id="UP000179129">
    <property type="component" value="Unassembled WGS sequence"/>
</dbReference>